<dbReference type="RefSeq" id="WP_042715068.1">
    <property type="nucleotide sequence ID" value="NZ_CP019445.1"/>
</dbReference>
<dbReference type="AlphaFoldDB" id="A0A807LG36"/>
<accession>A0A807LG36</accession>
<sequence>MSAEIIVFSYSWPALLAITAFFEKNSFIVIKIYQDEQKLLEALHKNTSLPLIIDASPHRKVLLIAAVASTSRLRAVFFTARKIHLNDKVVAEFYFEEKRCITHSKLITLTRAEIETAMRVDRSPVCLSPGIMRPRMMNLLYDRQTLYKEIQDKIYHRLYLLGATPNEINTLRLLIAGFSIQKIAELKNLQIKTIYAYKSQLAQKIEHTMSSRELIRVLSVEDKNQDNECLNHLYKTRCNNERALCETCPLYHFCYDSESDKCNLPCHEGCKTGTDENPP</sequence>
<proteinExistence type="predicted"/>
<keyword evidence="2" id="KW-1185">Reference proteome</keyword>
<evidence type="ECO:0000313" key="1">
    <source>
        <dbReference type="EMBL" id="APZ05030.1"/>
    </source>
</evidence>
<dbReference type="Proteomes" id="UP000187148">
    <property type="component" value="Chromosome"/>
</dbReference>
<dbReference type="GO" id="GO:0006355">
    <property type="term" value="P:regulation of DNA-templated transcription"/>
    <property type="evidence" value="ECO:0007669"/>
    <property type="project" value="InterPro"/>
</dbReference>
<dbReference type="EMBL" id="CP019445">
    <property type="protein sequence ID" value="APZ05030.1"/>
    <property type="molecule type" value="Genomic_DNA"/>
</dbReference>
<organism evidence="1 2">
    <name type="scientific">Kosakonia cowanii JCM 10956 = DSM 18146</name>
    <dbReference type="NCBI Taxonomy" id="1300165"/>
    <lineage>
        <taxon>Bacteria</taxon>
        <taxon>Pseudomonadati</taxon>
        <taxon>Pseudomonadota</taxon>
        <taxon>Gammaproteobacteria</taxon>
        <taxon>Enterobacterales</taxon>
        <taxon>Enterobacteriaceae</taxon>
        <taxon>Kosakonia</taxon>
    </lineage>
</organism>
<dbReference type="SUPFAM" id="SSF46894">
    <property type="entry name" value="C-terminal effector domain of the bipartite response regulators"/>
    <property type="match status" value="1"/>
</dbReference>
<dbReference type="GeneID" id="77481587"/>
<name>A0A807LG36_9ENTR</name>
<reference evidence="1 2" key="1">
    <citation type="submission" date="2017-01" db="EMBL/GenBank/DDBJ databases">
        <authorList>
            <person name="Cao J.-M."/>
        </authorList>
    </citation>
    <scope>NUCLEOTIDE SEQUENCE [LARGE SCALE GENOMIC DNA]</scope>
    <source>
        <strain evidence="1 2">888-76</strain>
    </source>
</reference>
<dbReference type="GO" id="GO:0003677">
    <property type="term" value="F:DNA binding"/>
    <property type="evidence" value="ECO:0007669"/>
    <property type="project" value="InterPro"/>
</dbReference>
<gene>
    <name evidence="1" type="ORF">BWI95_08160</name>
</gene>
<evidence type="ECO:0000313" key="2">
    <source>
        <dbReference type="Proteomes" id="UP000187148"/>
    </source>
</evidence>
<dbReference type="Gene3D" id="1.10.10.10">
    <property type="entry name" value="Winged helix-like DNA-binding domain superfamily/Winged helix DNA-binding domain"/>
    <property type="match status" value="1"/>
</dbReference>
<dbReference type="KEGG" id="kco:BWI95_08160"/>
<dbReference type="InterPro" id="IPR016032">
    <property type="entry name" value="Sig_transdc_resp-reg_C-effctor"/>
</dbReference>
<dbReference type="InterPro" id="IPR036388">
    <property type="entry name" value="WH-like_DNA-bd_sf"/>
</dbReference>
<protein>
    <submittedName>
        <fullName evidence="1">Uncharacterized protein</fullName>
    </submittedName>
</protein>